<dbReference type="RefSeq" id="WP_207862121.1">
    <property type="nucleotide sequence ID" value="NZ_JAFREP010000032.1"/>
</dbReference>
<name>A0A8J7QPA9_9BACT</name>
<dbReference type="InterPro" id="IPR018062">
    <property type="entry name" value="HTH_AraC-typ_CS"/>
</dbReference>
<evidence type="ECO:0000313" key="9">
    <source>
        <dbReference type="EMBL" id="MBO1322148.1"/>
    </source>
</evidence>
<dbReference type="PROSITE" id="PS01124">
    <property type="entry name" value="HTH_ARAC_FAMILY_2"/>
    <property type="match status" value="1"/>
</dbReference>
<dbReference type="Gene3D" id="3.40.50.2300">
    <property type="match status" value="1"/>
</dbReference>
<dbReference type="PANTHER" id="PTHR43547:SF2">
    <property type="entry name" value="HYBRID SIGNAL TRANSDUCTION HISTIDINE KINASE C"/>
    <property type="match status" value="1"/>
</dbReference>
<gene>
    <name evidence="9" type="ORF">J3U88_26975</name>
</gene>
<keyword evidence="4" id="KW-0804">Transcription</keyword>
<dbReference type="InterPro" id="IPR009057">
    <property type="entry name" value="Homeodomain-like_sf"/>
</dbReference>
<keyword evidence="10" id="KW-1185">Reference proteome</keyword>
<evidence type="ECO:0000259" key="7">
    <source>
        <dbReference type="PROSITE" id="PS01124"/>
    </source>
</evidence>
<evidence type="ECO:0000256" key="5">
    <source>
        <dbReference type="PROSITE-ProRule" id="PRU00169"/>
    </source>
</evidence>
<dbReference type="InterPro" id="IPR001789">
    <property type="entry name" value="Sig_transdc_resp-reg_receiver"/>
</dbReference>
<keyword evidence="6" id="KW-0175">Coiled coil</keyword>
<dbReference type="Pfam" id="PF00072">
    <property type="entry name" value="Response_reg"/>
    <property type="match status" value="1"/>
</dbReference>
<dbReference type="Pfam" id="PF12833">
    <property type="entry name" value="HTH_18"/>
    <property type="match status" value="1"/>
</dbReference>
<dbReference type="InterPro" id="IPR013783">
    <property type="entry name" value="Ig-like_fold"/>
</dbReference>
<dbReference type="SUPFAM" id="SSF46689">
    <property type="entry name" value="Homeodomain-like"/>
    <property type="match status" value="1"/>
</dbReference>
<feature type="domain" description="Response regulatory" evidence="8">
    <location>
        <begin position="813"/>
        <end position="929"/>
    </location>
</feature>
<dbReference type="Gene3D" id="1.10.10.60">
    <property type="entry name" value="Homeodomain-like"/>
    <property type="match status" value="1"/>
</dbReference>
<dbReference type="SUPFAM" id="SSF63829">
    <property type="entry name" value="Calcium-dependent phosphotriesterase"/>
    <property type="match status" value="1"/>
</dbReference>
<dbReference type="SUPFAM" id="SSF52172">
    <property type="entry name" value="CheY-like"/>
    <property type="match status" value="1"/>
</dbReference>
<keyword evidence="1 5" id="KW-0597">Phosphoprotein</keyword>
<keyword evidence="2" id="KW-0805">Transcription regulation</keyword>
<dbReference type="PROSITE" id="PS00041">
    <property type="entry name" value="HTH_ARAC_FAMILY_1"/>
    <property type="match status" value="1"/>
</dbReference>
<accession>A0A8J7QPA9</accession>
<feature type="coiled-coil region" evidence="6">
    <location>
        <begin position="511"/>
        <end position="569"/>
    </location>
</feature>
<sequence length="1083" mass="120482">MFFTHLFKTLLLFFAVGGAGGIGQAQRMETPAPLAEVAIRDLHEDRYGFWWLATPDGLQRFEGYRRVSVAGALGPRRFAALGDDDFLLVGQGGAWVFSQAGQALQTVNQNDGGEDKLPADIGVCLGDGRGRVWFAGADSDRLIQYDHPRGTLRFFKVQGDDSATVSWRSVYAMTLHGEAGLWLGTDRGLFYLSFATDRLVAVKPGVSLPHGYQAVLKITAGRPVSHLRFLPEGGLLAATSEQLLLVSPGMESPVILANASDFHQDRDALEPESSPERVLFVRDTMVDEQQRLWLAGDRGLWMLPSLVPEPGLSLPPKRWRSGPFRSFFEDRLGTRWVVGAERGVLRITDRQELGKVAPPVLVTALQLNYQPVAVAPDRPEALLRQPPFRQTEISVPYDQNHVGLSFTGLDFSRLQDIRYRFKMEGLTPDWVELEAGRRQLLFADLAPGAYRLRLQAADAAGRWMDGGHAFEVQVNQPWFASPWAVVGYAGSGLMLLLVFSVLFYRRDRRLRQDARHDRGELQKQKQSMEKERKALRALEHRVKDLQQRLEKKQDELQETRRREQAAEARGEQFLLQVNHQLRDAFAMTLDGLAQIRRGGVDLPQQLEPAFTDVEQGVAEAWRRVDLLLDRGGQTPLPPAIHEPFDLGRLLDDFRRVFRARCERLGIQFSAALPRDRQVVVGDAELLRRVLHQLLDFATRHEQTAAVDLEAEGAPLRLQIAVSLPDGDGTADVFDALLRDRVETLCDALAARITWFEGEQGPVATIDLAFEAAEAGTLPRVPREPAVPPEPTAVAGAASDDADAAEYADDARPSVLVVAGSRGFRRYLAHKIKDSYRVIEAADYRDALVEMRRVVPDLILCDAGMISLGGDEDLVALKNADPALSHIAVVMLTATAGEAHQINQREQGGVTCLIKPFQTQELLDLLARHLDARREAVKAHQQQLGLGGDDGADTAGRAAWREEDARLLADMTDLIHGVDDENRPFPAEVIAEALDLTLVQLERKVEALLGLDLHLLIRDARLKLACELLAEDEPIMNQIAFRCGYRSLRDFAMAFREVYGMTPTEFLNQNRLAADRMETGARAD</sequence>
<dbReference type="InterPro" id="IPR015943">
    <property type="entry name" value="WD40/YVTN_repeat-like_dom_sf"/>
</dbReference>
<evidence type="ECO:0000256" key="2">
    <source>
        <dbReference type="ARBA" id="ARBA00023015"/>
    </source>
</evidence>
<dbReference type="Gene3D" id="3.30.565.10">
    <property type="entry name" value="Histidine kinase-like ATPase, C-terminal domain"/>
    <property type="match status" value="1"/>
</dbReference>
<dbReference type="SMART" id="SM00342">
    <property type="entry name" value="HTH_ARAC"/>
    <property type="match status" value="1"/>
</dbReference>
<dbReference type="SMART" id="SM00448">
    <property type="entry name" value="REC"/>
    <property type="match status" value="1"/>
</dbReference>
<evidence type="ECO:0000256" key="3">
    <source>
        <dbReference type="ARBA" id="ARBA00023125"/>
    </source>
</evidence>
<dbReference type="Pfam" id="PF07495">
    <property type="entry name" value="Y_Y_Y"/>
    <property type="match status" value="1"/>
</dbReference>
<dbReference type="InterPro" id="IPR018060">
    <property type="entry name" value="HTH_AraC"/>
</dbReference>
<comment type="caution">
    <text evidence="9">The sequence shown here is derived from an EMBL/GenBank/DDBJ whole genome shotgun (WGS) entry which is preliminary data.</text>
</comment>
<dbReference type="InterPro" id="IPR011006">
    <property type="entry name" value="CheY-like_superfamily"/>
</dbReference>
<dbReference type="SUPFAM" id="SSF55874">
    <property type="entry name" value="ATPase domain of HSP90 chaperone/DNA topoisomerase II/histidine kinase"/>
    <property type="match status" value="1"/>
</dbReference>
<evidence type="ECO:0000256" key="1">
    <source>
        <dbReference type="ARBA" id="ARBA00022553"/>
    </source>
</evidence>
<proteinExistence type="predicted"/>
<dbReference type="InterPro" id="IPR011123">
    <property type="entry name" value="Y_Y_Y"/>
</dbReference>
<evidence type="ECO:0000256" key="6">
    <source>
        <dbReference type="SAM" id="Coils"/>
    </source>
</evidence>
<keyword evidence="3" id="KW-0238">DNA-binding</keyword>
<dbReference type="AlphaFoldDB" id="A0A8J7QPA9"/>
<protein>
    <submittedName>
        <fullName evidence="9">Helix-turn-helix domain-containing protein</fullName>
    </submittedName>
</protein>
<dbReference type="GO" id="GO:0043565">
    <property type="term" value="F:sequence-specific DNA binding"/>
    <property type="evidence" value="ECO:0007669"/>
    <property type="project" value="InterPro"/>
</dbReference>
<dbReference type="GO" id="GO:0000155">
    <property type="term" value="F:phosphorelay sensor kinase activity"/>
    <property type="evidence" value="ECO:0007669"/>
    <property type="project" value="TreeGrafter"/>
</dbReference>
<dbReference type="GO" id="GO:0003700">
    <property type="term" value="F:DNA-binding transcription factor activity"/>
    <property type="evidence" value="ECO:0007669"/>
    <property type="project" value="InterPro"/>
</dbReference>
<dbReference type="Proteomes" id="UP000664417">
    <property type="component" value="Unassembled WGS sequence"/>
</dbReference>
<dbReference type="PANTHER" id="PTHR43547">
    <property type="entry name" value="TWO-COMPONENT HISTIDINE KINASE"/>
    <property type="match status" value="1"/>
</dbReference>
<reference evidence="9" key="1">
    <citation type="submission" date="2021-03" db="EMBL/GenBank/DDBJ databases">
        <authorList>
            <person name="Wang G."/>
        </authorList>
    </citation>
    <scope>NUCLEOTIDE SEQUENCE</scope>
    <source>
        <strain evidence="9">KCTC 12899</strain>
    </source>
</reference>
<dbReference type="Gene3D" id="2.60.40.10">
    <property type="entry name" value="Immunoglobulins"/>
    <property type="match status" value="1"/>
</dbReference>
<dbReference type="EMBL" id="JAFREP010000032">
    <property type="protein sequence ID" value="MBO1322148.1"/>
    <property type="molecule type" value="Genomic_DNA"/>
</dbReference>
<feature type="domain" description="HTH araC/xylS-type" evidence="7">
    <location>
        <begin position="968"/>
        <end position="1068"/>
    </location>
</feature>
<evidence type="ECO:0000259" key="8">
    <source>
        <dbReference type="PROSITE" id="PS50110"/>
    </source>
</evidence>
<evidence type="ECO:0000313" key="10">
    <source>
        <dbReference type="Proteomes" id="UP000664417"/>
    </source>
</evidence>
<dbReference type="PROSITE" id="PS50110">
    <property type="entry name" value="RESPONSE_REGULATORY"/>
    <property type="match status" value="1"/>
</dbReference>
<feature type="modified residue" description="4-aspartylphosphate" evidence="5">
    <location>
        <position position="861"/>
    </location>
</feature>
<dbReference type="InterPro" id="IPR036890">
    <property type="entry name" value="HATPase_C_sf"/>
</dbReference>
<dbReference type="Gene3D" id="2.130.10.10">
    <property type="entry name" value="YVTN repeat-like/Quinoprotein amine dehydrogenase"/>
    <property type="match status" value="1"/>
</dbReference>
<organism evidence="9 10">
    <name type="scientific">Acanthopleuribacter pedis</name>
    <dbReference type="NCBI Taxonomy" id="442870"/>
    <lineage>
        <taxon>Bacteria</taxon>
        <taxon>Pseudomonadati</taxon>
        <taxon>Acidobacteriota</taxon>
        <taxon>Holophagae</taxon>
        <taxon>Acanthopleuribacterales</taxon>
        <taxon>Acanthopleuribacteraceae</taxon>
        <taxon>Acanthopleuribacter</taxon>
    </lineage>
</organism>
<evidence type="ECO:0000256" key="4">
    <source>
        <dbReference type="ARBA" id="ARBA00023163"/>
    </source>
</evidence>